<dbReference type="SMART" id="SM00864">
    <property type="entry name" value="Tubulin"/>
    <property type="match status" value="1"/>
</dbReference>
<dbReference type="Pfam" id="PF00091">
    <property type="entry name" value="Tubulin"/>
    <property type="match status" value="1"/>
</dbReference>
<dbReference type="EMBL" id="JARKHS020023590">
    <property type="protein sequence ID" value="KAK8768693.1"/>
    <property type="molecule type" value="Genomic_DNA"/>
</dbReference>
<dbReference type="SUPFAM" id="SSF52490">
    <property type="entry name" value="Tubulin nucleotide-binding domain-like"/>
    <property type="match status" value="1"/>
</dbReference>
<evidence type="ECO:0000313" key="6">
    <source>
        <dbReference type="EMBL" id="KAK8768693.1"/>
    </source>
</evidence>
<accession>A0AAQ4E1V3</accession>
<keyword evidence="4" id="KW-0342">GTP-binding</keyword>
<gene>
    <name evidence="6" type="ORF">V5799_014841</name>
</gene>
<dbReference type="GO" id="GO:0007017">
    <property type="term" value="P:microtubule-based process"/>
    <property type="evidence" value="ECO:0007669"/>
    <property type="project" value="InterPro"/>
</dbReference>
<dbReference type="PRINTS" id="PR01161">
    <property type="entry name" value="TUBULIN"/>
</dbReference>
<protein>
    <recommendedName>
        <fullName evidence="5">Tubulin/FtsZ GTPase domain-containing protein</fullName>
    </recommendedName>
</protein>
<evidence type="ECO:0000256" key="1">
    <source>
        <dbReference type="ARBA" id="ARBA00009636"/>
    </source>
</evidence>
<reference evidence="6 7" key="1">
    <citation type="journal article" date="2023" name="Arcadia Sci">
        <title>De novo assembly of a long-read Amblyomma americanum tick genome.</title>
        <authorList>
            <person name="Chou S."/>
            <person name="Poskanzer K.E."/>
            <person name="Rollins M."/>
            <person name="Thuy-Boun P.S."/>
        </authorList>
    </citation>
    <scope>NUCLEOTIDE SEQUENCE [LARGE SCALE GENOMIC DNA]</scope>
    <source>
        <strain evidence="6">F_SG_1</strain>
        <tissue evidence="6">Salivary glands</tissue>
    </source>
</reference>
<organism evidence="6 7">
    <name type="scientific">Amblyomma americanum</name>
    <name type="common">Lone star tick</name>
    <dbReference type="NCBI Taxonomy" id="6943"/>
    <lineage>
        <taxon>Eukaryota</taxon>
        <taxon>Metazoa</taxon>
        <taxon>Ecdysozoa</taxon>
        <taxon>Arthropoda</taxon>
        <taxon>Chelicerata</taxon>
        <taxon>Arachnida</taxon>
        <taxon>Acari</taxon>
        <taxon>Parasitiformes</taxon>
        <taxon>Ixodida</taxon>
        <taxon>Ixodoidea</taxon>
        <taxon>Ixodidae</taxon>
        <taxon>Amblyomminae</taxon>
        <taxon>Amblyomma</taxon>
    </lineage>
</organism>
<dbReference type="InterPro" id="IPR004057">
    <property type="entry name" value="Epsilon_tubulin"/>
</dbReference>
<dbReference type="InterPro" id="IPR036525">
    <property type="entry name" value="Tubulin/FtsZ_GTPase_sf"/>
</dbReference>
<comment type="caution">
    <text evidence="6">The sequence shown here is derived from an EMBL/GenBank/DDBJ whole genome shotgun (WGS) entry which is preliminary data.</text>
</comment>
<dbReference type="PRINTS" id="PR01519">
    <property type="entry name" value="EPSLNTUBULIN"/>
</dbReference>
<dbReference type="GO" id="GO:0005874">
    <property type="term" value="C:microtubule"/>
    <property type="evidence" value="ECO:0007669"/>
    <property type="project" value="UniProtKB-KW"/>
</dbReference>
<keyword evidence="2" id="KW-0493">Microtubule</keyword>
<evidence type="ECO:0000256" key="4">
    <source>
        <dbReference type="ARBA" id="ARBA00023134"/>
    </source>
</evidence>
<dbReference type="Gene3D" id="3.40.50.1440">
    <property type="entry name" value="Tubulin/FtsZ, GTPase domain"/>
    <property type="match status" value="1"/>
</dbReference>
<name>A0AAQ4E1V3_AMBAM</name>
<dbReference type="Proteomes" id="UP001321473">
    <property type="component" value="Unassembled WGS sequence"/>
</dbReference>
<evidence type="ECO:0000256" key="2">
    <source>
        <dbReference type="ARBA" id="ARBA00022701"/>
    </source>
</evidence>
<feature type="domain" description="Tubulin/FtsZ GTPase" evidence="5">
    <location>
        <begin position="18"/>
        <end position="163"/>
    </location>
</feature>
<comment type="similarity">
    <text evidence="1">Belongs to the tubulin family.</text>
</comment>
<evidence type="ECO:0000259" key="5">
    <source>
        <dbReference type="SMART" id="SM00864"/>
    </source>
</evidence>
<dbReference type="InterPro" id="IPR000217">
    <property type="entry name" value="Tubulin"/>
</dbReference>
<dbReference type="AlphaFoldDB" id="A0AAQ4E1V3"/>
<keyword evidence="7" id="KW-1185">Reference proteome</keyword>
<evidence type="ECO:0000256" key="3">
    <source>
        <dbReference type="ARBA" id="ARBA00022741"/>
    </source>
</evidence>
<proteinExistence type="inferred from homology"/>
<evidence type="ECO:0000313" key="7">
    <source>
        <dbReference type="Proteomes" id="UP001321473"/>
    </source>
</evidence>
<dbReference type="PANTHER" id="PTHR11588">
    <property type="entry name" value="TUBULIN"/>
    <property type="match status" value="1"/>
</dbReference>
<sequence>MQTFVIDSYHLFCRVLIEISFLFQAEGTCLVDFEPGTMDAVRSSRLGALFPPDNFVFAWSGQQLGQGTLHRRLVDSVLDAVRKEAEACDCLQGFQMTHSLGGGTGSSMGILLLVKILEEYPDRLMNTFSVVPSPMPCSAARPSCIGTPGRAWRNWSSLRQSTT</sequence>
<dbReference type="GO" id="GO:0005525">
    <property type="term" value="F:GTP binding"/>
    <property type="evidence" value="ECO:0007669"/>
    <property type="project" value="UniProtKB-KW"/>
</dbReference>
<keyword evidence="3" id="KW-0547">Nucleotide-binding</keyword>
<dbReference type="InterPro" id="IPR003008">
    <property type="entry name" value="Tubulin_FtsZ_GTPase"/>
</dbReference>